<reference evidence="1 2" key="1">
    <citation type="journal article" date="2010" name="Stand. Genomic Sci.">
        <title>Complete genome sequence of Planctomyces limnophilus type strain (Mu 290).</title>
        <authorList>
            <person name="Labutti K."/>
            <person name="Sikorski J."/>
            <person name="Schneider S."/>
            <person name="Nolan M."/>
            <person name="Lucas S."/>
            <person name="Glavina Del Rio T."/>
            <person name="Tice H."/>
            <person name="Cheng J.F."/>
            <person name="Goodwin L."/>
            <person name="Pitluck S."/>
            <person name="Liolios K."/>
            <person name="Ivanova N."/>
            <person name="Mavromatis K."/>
            <person name="Mikhailova N."/>
            <person name="Pati A."/>
            <person name="Chen A."/>
            <person name="Palaniappan K."/>
            <person name="Land M."/>
            <person name="Hauser L."/>
            <person name="Chang Y.J."/>
            <person name="Jeffries C.D."/>
            <person name="Tindall B.J."/>
            <person name="Rohde M."/>
            <person name="Goker M."/>
            <person name="Woyke T."/>
            <person name="Bristow J."/>
            <person name="Eisen J.A."/>
            <person name="Markowitz V."/>
            <person name="Hugenholtz P."/>
            <person name="Kyrpides N.C."/>
            <person name="Klenk H.P."/>
            <person name="Lapidus A."/>
        </authorList>
    </citation>
    <scope>NUCLEOTIDE SEQUENCE [LARGE SCALE GENOMIC DNA]</scope>
    <source>
        <strain evidence="2">ATCC 43296 / DSM 3776 / IFAM 1008 / Mu 290</strain>
    </source>
</reference>
<accession>D5SQU7</accession>
<sequence>MHDLELVLPYRVEKVESRARWLLTYEFRQKRFLSKLLRIPMIICALRACEACLLGAASMAHTCHRRVHDFGWHALKVLRKGVVFTLFNFTFSFCWCLGSDVFIHPQFHSAASANACVTCSHDFQACSSSRIRAQHSGGKRGRLTPATLSIFLFQHKFSHQMTQARLLMEKPGCRG</sequence>
<organism evidence="1 2">
    <name type="scientific">Planctopirus limnophila (strain ATCC 43296 / DSM 3776 / IFAM 1008 / Mu 290)</name>
    <name type="common">Planctomyces limnophilus</name>
    <dbReference type="NCBI Taxonomy" id="521674"/>
    <lineage>
        <taxon>Bacteria</taxon>
        <taxon>Pseudomonadati</taxon>
        <taxon>Planctomycetota</taxon>
        <taxon>Planctomycetia</taxon>
        <taxon>Planctomycetales</taxon>
        <taxon>Planctomycetaceae</taxon>
        <taxon>Planctopirus</taxon>
    </lineage>
</organism>
<name>D5SQU7_PLAL2</name>
<keyword evidence="2" id="KW-1185">Reference proteome</keyword>
<evidence type="ECO:0000313" key="1">
    <source>
        <dbReference type="EMBL" id="ADG68559.1"/>
    </source>
</evidence>
<dbReference type="AlphaFoldDB" id="D5SQU7"/>
<dbReference type="KEGG" id="plm:Plim_2736"/>
<evidence type="ECO:0000313" key="2">
    <source>
        <dbReference type="Proteomes" id="UP000002220"/>
    </source>
</evidence>
<dbReference type="HOGENOM" id="CLU_1531172_0_0_0"/>
<dbReference type="EMBL" id="CP001744">
    <property type="protein sequence ID" value="ADG68559.1"/>
    <property type="molecule type" value="Genomic_DNA"/>
</dbReference>
<protein>
    <submittedName>
        <fullName evidence="1">Uncharacterized protein</fullName>
    </submittedName>
</protein>
<proteinExistence type="predicted"/>
<gene>
    <name evidence="1" type="ordered locus">Plim_2736</name>
</gene>
<dbReference type="Proteomes" id="UP000002220">
    <property type="component" value="Chromosome"/>
</dbReference>